<protein>
    <submittedName>
        <fullName evidence="2">Global transcription regulator sge1</fullName>
    </submittedName>
</protein>
<name>A0ABR0IUZ9_9EURO</name>
<dbReference type="PANTHER" id="PTHR28027:SF2">
    <property type="entry name" value="TRANSCRIPTIONAL REGULATOR MIT1"/>
    <property type="match status" value="1"/>
</dbReference>
<organism evidence="2 3">
    <name type="scientific">Exophiala sideris</name>
    <dbReference type="NCBI Taxonomy" id="1016849"/>
    <lineage>
        <taxon>Eukaryota</taxon>
        <taxon>Fungi</taxon>
        <taxon>Dikarya</taxon>
        <taxon>Ascomycota</taxon>
        <taxon>Pezizomycotina</taxon>
        <taxon>Eurotiomycetes</taxon>
        <taxon>Chaetothyriomycetidae</taxon>
        <taxon>Chaetothyriales</taxon>
        <taxon>Herpotrichiellaceae</taxon>
        <taxon>Exophiala</taxon>
    </lineage>
</organism>
<dbReference type="Proteomes" id="UP001345691">
    <property type="component" value="Unassembled WGS sequence"/>
</dbReference>
<keyword evidence="3" id="KW-1185">Reference proteome</keyword>
<dbReference type="Pfam" id="PF09729">
    <property type="entry name" value="Gti1_Pac2"/>
    <property type="match status" value="1"/>
</dbReference>
<dbReference type="InterPro" id="IPR018608">
    <property type="entry name" value="Gti1/Pac2"/>
</dbReference>
<evidence type="ECO:0000313" key="3">
    <source>
        <dbReference type="Proteomes" id="UP001345691"/>
    </source>
</evidence>
<evidence type="ECO:0000313" key="2">
    <source>
        <dbReference type="EMBL" id="KAK5049160.1"/>
    </source>
</evidence>
<accession>A0ABR0IUZ9</accession>
<evidence type="ECO:0000256" key="1">
    <source>
        <dbReference type="ARBA" id="ARBA00008359"/>
    </source>
</evidence>
<gene>
    <name evidence="2" type="primary">sge1_2</name>
    <name evidence="2" type="ORF">LTR69_011187</name>
</gene>
<dbReference type="PANTHER" id="PTHR28027">
    <property type="entry name" value="TRANSCRIPTIONAL REGULATOR MIT1"/>
    <property type="match status" value="1"/>
</dbReference>
<sequence>MQSELDLQPSYFGFIDTHEDALMLIQACIRGSLHVVRRRPTSLQRPSAAQSGYVFIYEEKASGIQRWTDGRHWSPSRGFGGFLIYGERSASPNHLHNTMGRDKQPLLVQHGAEDQHQRLFGPLAKSWHFDLESLFKKAITVKSSDDSGTIWHLVSYYRPIDVLRGRLQTPKLNQDCILQPWHLPRNAIPYVDSYNGHRAGENGMSPRLRVCDSPQPTIHHVQPSWPMMKESERGNANFHQDAISEVGISDDGAMTSSIDGSLDPSLFRYGVPNADDSFIW</sequence>
<proteinExistence type="inferred from homology"/>
<reference evidence="2 3" key="1">
    <citation type="submission" date="2023-08" db="EMBL/GenBank/DDBJ databases">
        <title>Black Yeasts Isolated from many extreme environments.</title>
        <authorList>
            <person name="Coleine C."/>
            <person name="Stajich J.E."/>
            <person name="Selbmann L."/>
        </authorList>
    </citation>
    <scope>NUCLEOTIDE SEQUENCE [LARGE SCALE GENOMIC DNA]</scope>
    <source>
        <strain evidence="2 3">CCFEE 6328</strain>
    </source>
</reference>
<comment type="caution">
    <text evidence="2">The sequence shown here is derived from an EMBL/GenBank/DDBJ whole genome shotgun (WGS) entry which is preliminary data.</text>
</comment>
<comment type="similarity">
    <text evidence="1">Belongs to the MIT1/WOR1 family.</text>
</comment>
<dbReference type="EMBL" id="JAVRRF010000048">
    <property type="protein sequence ID" value="KAK5049160.1"/>
    <property type="molecule type" value="Genomic_DNA"/>
</dbReference>